<dbReference type="Gene3D" id="6.10.250.690">
    <property type="match status" value="1"/>
</dbReference>
<dbReference type="PANTHER" id="PTHR48111">
    <property type="entry name" value="REGULATOR OF RPOS"/>
    <property type="match status" value="1"/>
</dbReference>
<dbReference type="InterPro" id="IPR036388">
    <property type="entry name" value="WH-like_DNA-bd_sf"/>
</dbReference>
<dbReference type="InterPro" id="IPR039420">
    <property type="entry name" value="WalR-like"/>
</dbReference>
<sequence>MVNAAPGQPVTNGEPVAVTQPSRLRRSDGEPIRVLVVDDEQTLAELISMALRYEDWEVRSAGDGGAAIRVAREFRPDVVVLDVMLPDIDGLEVLRRMRADTPRIPVLFLTAKDAVEDRIAGLTAGGDDYVTKPFSLEEVVLRLRGLLRRAHITEETDSAQIVVGDLTLNEDSREVRRAGQLVSLTATEFELLRFLMRNPKRVLSKMQILDRVWNYDFGGQANIVELYISYLRKKIDAGRPPMIHTMRGAGYVLKPGADQGS</sequence>
<evidence type="ECO:0000313" key="7">
    <source>
        <dbReference type="Proteomes" id="UP001500618"/>
    </source>
</evidence>
<dbReference type="PROSITE" id="PS50110">
    <property type="entry name" value="RESPONSE_REGULATORY"/>
    <property type="match status" value="1"/>
</dbReference>
<proteinExistence type="predicted"/>
<feature type="domain" description="OmpR/PhoB-type" evidence="5">
    <location>
        <begin position="158"/>
        <end position="255"/>
    </location>
</feature>
<keyword evidence="7" id="KW-1185">Reference proteome</keyword>
<feature type="DNA-binding region" description="OmpR/PhoB-type" evidence="3">
    <location>
        <begin position="158"/>
        <end position="255"/>
    </location>
</feature>
<evidence type="ECO:0000259" key="5">
    <source>
        <dbReference type="PROSITE" id="PS51755"/>
    </source>
</evidence>
<evidence type="ECO:0000259" key="4">
    <source>
        <dbReference type="PROSITE" id="PS50110"/>
    </source>
</evidence>
<evidence type="ECO:0000256" key="1">
    <source>
        <dbReference type="ARBA" id="ARBA00023125"/>
    </source>
</evidence>
<keyword evidence="2" id="KW-0597">Phosphoprotein</keyword>
<dbReference type="EMBL" id="BAAANY010000047">
    <property type="protein sequence ID" value="GAA1721627.1"/>
    <property type="molecule type" value="Genomic_DNA"/>
</dbReference>
<dbReference type="InterPro" id="IPR011006">
    <property type="entry name" value="CheY-like_superfamily"/>
</dbReference>
<dbReference type="SMART" id="SM00862">
    <property type="entry name" value="Trans_reg_C"/>
    <property type="match status" value="1"/>
</dbReference>
<feature type="domain" description="Response regulatory" evidence="4">
    <location>
        <begin position="33"/>
        <end position="147"/>
    </location>
</feature>
<dbReference type="InterPro" id="IPR001867">
    <property type="entry name" value="OmpR/PhoB-type_DNA-bd"/>
</dbReference>
<keyword evidence="1 3" id="KW-0238">DNA-binding</keyword>
<dbReference type="CDD" id="cd17615">
    <property type="entry name" value="REC_OmpR_MtPhoP-like"/>
    <property type="match status" value="1"/>
</dbReference>
<dbReference type="PROSITE" id="PS51755">
    <property type="entry name" value="OMPR_PHOB"/>
    <property type="match status" value="1"/>
</dbReference>
<dbReference type="Proteomes" id="UP001500618">
    <property type="component" value="Unassembled WGS sequence"/>
</dbReference>
<dbReference type="PANTHER" id="PTHR48111:SF28">
    <property type="entry name" value="TRANSCRIPTIONAL REGULATORY PROTEIN TCRX-RELATED"/>
    <property type="match status" value="1"/>
</dbReference>
<dbReference type="CDD" id="cd00383">
    <property type="entry name" value="trans_reg_C"/>
    <property type="match status" value="1"/>
</dbReference>
<accession>A0ABN2JAZ5</accession>
<dbReference type="SUPFAM" id="SSF52172">
    <property type="entry name" value="CheY-like"/>
    <property type="match status" value="1"/>
</dbReference>
<reference evidence="7" key="1">
    <citation type="journal article" date="2019" name="Int. J. Syst. Evol. Microbiol.">
        <title>The Global Catalogue of Microorganisms (GCM) 10K type strain sequencing project: providing services to taxonomists for standard genome sequencing and annotation.</title>
        <authorList>
            <consortium name="The Broad Institute Genomics Platform"/>
            <consortium name="The Broad Institute Genome Sequencing Center for Infectious Disease"/>
            <person name="Wu L."/>
            <person name="Ma J."/>
        </authorList>
    </citation>
    <scope>NUCLEOTIDE SEQUENCE [LARGE SCALE GENOMIC DNA]</scope>
    <source>
        <strain evidence="7">JCM 14718</strain>
    </source>
</reference>
<dbReference type="Gene3D" id="3.40.50.2300">
    <property type="match status" value="1"/>
</dbReference>
<evidence type="ECO:0000256" key="2">
    <source>
        <dbReference type="PROSITE-ProRule" id="PRU00169"/>
    </source>
</evidence>
<comment type="caution">
    <text evidence="6">The sequence shown here is derived from an EMBL/GenBank/DDBJ whole genome shotgun (WGS) entry which is preliminary data.</text>
</comment>
<dbReference type="Gene3D" id="1.10.10.10">
    <property type="entry name" value="Winged helix-like DNA-binding domain superfamily/Winged helix DNA-binding domain"/>
    <property type="match status" value="1"/>
</dbReference>
<dbReference type="Pfam" id="PF00072">
    <property type="entry name" value="Response_reg"/>
    <property type="match status" value="1"/>
</dbReference>
<organism evidence="6 7">
    <name type="scientific">Fodinicola feengrottensis</name>
    <dbReference type="NCBI Taxonomy" id="435914"/>
    <lineage>
        <taxon>Bacteria</taxon>
        <taxon>Bacillati</taxon>
        <taxon>Actinomycetota</taxon>
        <taxon>Actinomycetes</taxon>
        <taxon>Mycobacteriales</taxon>
        <taxon>Fodinicola</taxon>
    </lineage>
</organism>
<gene>
    <name evidence="6" type="ORF">GCM10009765_82250</name>
</gene>
<evidence type="ECO:0000256" key="3">
    <source>
        <dbReference type="PROSITE-ProRule" id="PRU01091"/>
    </source>
</evidence>
<evidence type="ECO:0000313" key="6">
    <source>
        <dbReference type="EMBL" id="GAA1721627.1"/>
    </source>
</evidence>
<name>A0ABN2JAZ5_9ACTN</name>
<feature type="modified residue" description="4-aspartylphosphate" evidence="2">
    <location>
        <position position="82"/>
    </location>
</feature>
<dbReference type="Pfam" id="PF00486">
    <property type="entry name" value="Trans_reg_C"/>
    <property type="match status" value="1"/>
</dbReference>
<protein>
    <submittedName>
        <fullName evidence="6">Response regulator transcription factor</fullName>
    </submittedName>
</protein>
<dbReference type="SMART" id="SM00448">
    <property type="entry name" value="REC"/>
    <property type="match status" value="1"/>
</dbReference>
<dbReference type="InterPro" id="IPR001789">
    <property type="entry name" value="Sig_transdc_resp-reg_receiver"/>
</dbReference>